<sequence>MIDLSQIVGFDWDDGNSTKSTQKHAVSRGEAEQVFANTPLLLFTDWTHSTSEPRYHAYGQTDAGRLIQISFTLRHDGTLLRVISARPMSAKERARYGQEA</sequence>
<evidence type="ECO:0000313" key="3">
    <source>
        <dbReference type="Proteomes" id="UP000248134"/>
    </source>
</evidence>
<dbReference type="RefSeq" id="WP_110788803.1">
    <property type="nucleotide sequence ID" value="NZ_QKQS01000042.1"/>
</dbReference>
<dbReference type="AlphaFoldDB" id="A0A323UDI1"/>
<comment type="caution">
    <text evidence="2">The sequence shown here is derived from an EMBL/GenBank/DDBJ whole genome shotgun (WGS) entry which is preliminary data.</text>
</comment>
<dbReference type="OrthoDB" id="9798158at2"/>
<reference evidence="2 3" key="1">
    <citation type="submission" date="2018-06" db="EMBL/GenBank/DDBJ databases">
        <title>Draft Whole-Genome Sequence of the purple photosynthetic bacterium Rhodospeudomonas palustris XCP.</title>
        <authorList>
            <person name="Rayyan A."/>
            <person name="Meyer T.E."/>
            <person name="Kyndt J.A."/>
        </authorList>
    </citation>
    <scope>NUCLEOTIDE SEQUENCE [LARGE SCALE GENOMIC DNA]</scope>
    <source>
        <strain evidence="2 3">XCP</strain>
    </source>
</reference>
<protein>
    <submittedName>
        <fullName evidence="2">BrnT family toxin</fullName>
    </submittedName>
</protein>
<dbReference type="EMBL" id="QKQS01000042">
    <property type="protein sequence ID" value="PZA09036.1"/>
    <property type="molecule type" value="Genomic_DNA"/>
</dbReference>
<proteinExistence type="predicted"/>
<accession>A0A323UDI1</accession>
<evidence type="ECO:0000313" key="2">
    <source>
        <dbReference type="EMBL" id="PZA09036.1"/>
    </source>
</evidence>
<dbReference type="Pfam" id="PF04365">
    <property type="entry name" value="BrnT_toxin"/>
    <property type="match status" value="1"/>
</dbReference>
<dbReference type="InterPro" id="IPR038573">
    <property type="entry name" value="BrnT_sf"/>
</dbReference>
<organism evidence="2 3">
    <name type="scientific">Rhodopseudomonas palustris</name>
    <dbReference type="NCBI Taxonomy" id="1076"/>
    <lineage>
        <taxon>Bacteria</taxon>
        <taxon>Pseudomonadati</taxon>
        <taxon>Pseudomonadota</taxon>
        <taxon>Alphaproteobacteria</taxon>
        <taxon>Hyphomicrobiales</taxon>
        <taxon>Nitrobacteraceae</taxon>
        <taxon>Rhodopseudomonas</taxon>
    </lineage>
</organism>
<dbReference type="InterPro" id="IPR007460">
    <property type="entry name" value="BrnT_toxin"/>
</dbReference>
<name>A0A323UDI1_RHOPL</name>
<feature type="region of interest" description="Disordered" evidence="1">
    <location>
        <begin position="1"/>
        <end position="30"/>
    </location>
</feature>
<dbReference type="Gene3D" id="3.10.450.530">
    <property type="entry name" value="Ribonuclease toxin, BrnT, of type II toxin-antitoxin system"/>
    <property type="match status" value="1"/>
</dbReference>
<dbReference type="Proteomes" id="UP000248134">
    <property type="component" value="Unassembled WGS sequence"/>
</dbReference>
<gene>
    <name evidence="2" type="ORF">DNX69_25430</name>
</gene>
<evidence type="ECO:0000256" key="1">
    <source>
        <dbReference type="SAM" id="MobiDB-lite"/>
    </source>
</evidence>